<reference evidence="7" key="2">
    <citation type="submission" date="2023-02" db="EMBL/GenBank/DDBJ databases">
        <authorList>
            <person name="Sun Q."/>
            <person name="Mori K."/>
        </authorList>
    </citation>
    <scope>NUCLEOTIDE SEQUENCE</scope>
    <source>
        <strain evidence="7">NBRC 110608</strain>
    </source>
</reference>
<evidence type="ECO:0000259" key="6">
    <source>
        <dbReference type="Pfam" id="PF18029"/>
    </source>
</evidence>
<dbReference type="Pfam" id="PF01329">
    <property type="entry name" value="Pterin_4a"/>
    <property type="match status" value="1"/>
</dbReference>
<proteinExistence type="inferred from homology"/>
<dbReference type="EMBL" id="AP027735">
    <property type="protein sequence ID" value="BDZ59590.1"/>
    <property type="molecule type" value="Genomic_DNA"/>
</dbReference>
<dbReference type="RefSeq" id="WP_289231536.1">
    <property type="nucleotide sequence ID" value="NZ_AP027735.1"/>
</dbReference>
<dbReference type="PANTHER" id="PTHR12599:SF0">
    <property type="entry name" value="PTERIN-4-ALPHA-CARBINOLAMINE DEHYDRATASE"/>
    <property type="match status" value="1"/>
</dbReference>
<gene>
    <name evidence="7" type="ORF">GCM10025872_32470</name>
</gene>
<name>A0ABM8HEZ3_9MICO</name>
<dbReference type="PANTHER" id="PTHR12599">
    <property type="entry name" value="PTERIN-4-ALPHA-CARBINOLAMINE DEHYDRATASE"/>
    <property type="match status" value="1"/>
</dbReference>
<sequence>MSSQSSDDRPALDLPDWNRAGTAIVATFSTDDFAAGVRFVQAIGEAADRANHHPDVDLRFDHVTVRSVSHDVGKVTDRDLDLARTISGLAREQGLSAQGAADLRFADDAPVPPGSVQFWTAVAGIEPGASVDLSTDHETVTFTDDAGQTRYRVNVPTGDTPSGDRVRAALDAGGSLLDDSRAPDWWLLGDGAGNQARVCDATDGIPPLAQDLPLAR</sequence>
<dbReference type="Gene3D" id="3.30.1360.20">
    <property type="entry name" value="Transcriptional coactivator/pterin dehydratase"/>
    <property type="match status" value="1"/>
</dbReference>
<dbReference type="InterPro" id="IPR041581">
    <property type="entry name" value="Glyoxalase_6"/>
</dbReference>
<evidence type="ECO:0000313" key="7">
    <source>
        <dbReference type="EMBL" id="BDZ59590.1"/>
    </source>
</evidence>
<protein>
    <recommendedName>
        <fullName evidence="4">Putative pterin-4-alpha-carbinolamine dehydratase</fullName>
        <ecNumber evidence="3">4.2.1.96</ecNumber>
    </recommendedName>
</protein>
<dbReference type="EC" id="4.2.1.96" evidence="3"/>
<evidence type="ECO:0000256" key="5">
    <source>
        <dbReference type="ARBA" id="ARBA00023239"/>
    </source>
</evidence>
<evidence type="ECO:0000256" key="4">
    <source>
        <dbReference type="ARBA" id="ARBA00021735"/>
    </source>
</evidence>
<dbReference type="SUPFAM" id="SSF55248">
    <property type="entry name" value="PCD-like"/>
    <property type="match status" value="1"/>
</dbReference>
<feature type="domain" description="Glyoxalase-like" evidence="6">
    <location>
        <begin position="108"/>
        <end position="199"/>
    </location>
</feature>
<organism evidence="7">
    <name type="scientific">Barrientosiimonas endolithica</name>
    <dbReference type="NCBI Taxonomy" id="1535208"/>
    <lineage>
        <taxon>Bacteria</taxon>
        <taxon>Bacillati</taxon>
        <taxon>Actinomycetota</taxon>
        <taxon>Actinomycetes</taxon>
        <taxon>Micrococcales</taxon>
        <taxon>Dermacoccaceae</taxon>
        <taxon>Barrientosiimonas</taxon>
    </lineage>
</organism>
<accession>A0ABM8HEZ3</accession>
<evidence type="ECO:0000256" key="2">
    <source>
        <dbReference type="ARBA" id="ARBA00006472"/>
    </source>
</evidence>
<dbReference type="InterPro" id="IPR001533">
    <property type="entry name" value="Pterin_deHydtase"/>
</dbReference>
<dbReference type="CDD" id="cd00488">
    <property type="entry name" value="PCD_DCoH"/>
    <property type="match status" value="1"/>
</dbReference>
<dbReference type="InterPro" id="IPR036428">
    <property type="entry name" value="PCD_sf"/>
</dbReference>
<comment type="similarity">
    <text evidence="2">Belongs to the pterin-4-alpha-carbinolamine dehydratase family.</text>
</comment>
<evidence type="ECO:0000256" key="3">
    <source>
        <dbReference type="ARBA" id="ARBA00013252"/>
    </source>
</evidence>
<evidence type="ECO:0000256" key="1">
    <source>
        <dbReference type="ARBA" id="ARBA00001554"/>
    </source>
</evidence>
<reference evidence="7" key="1">
    <citation type="journal article" date="2014" name="Int. J. Syst. Evol. Microbiol.">
        <title>Complete genome of a new Firmicutes species belonging to the dominant human colonic microbiota ('Ruminococcus bicirculans') reveals two chromosomes and a selective capacity to utilize plant glucans.</title>
        <authorList>
            <consortium name="NISC Comparative Sequencing Program"/>
            <person name="Wegmann U."/>
            <person name="Louis P."/>
            <person name="Goesmann A."/>
            <person name="Henrissat B."/>
            <person name="Duncan S.H."/>
            <person name="Flint H.J."/>
        </authorList>
    </citation>
    <scope>NUCLEOTIDE SEQUENCE</scope>
    <source>
        <strain evidence="7">NBRC 110608</strain>
    </source>
</reference>
<dbReference type="Pfam" id="PF18029">
    <property type="entry name" value="Glyoxalase_6"/>
    <property type="match status" value="1"/>
</dbReference>
<comment type="catalytic activity">
    <reaction evidence="1">
        <text>(4aS,6R)-4a-hydroxy-L-erythro-5,6,7,8-tetrahydrobiopterin = (6R)-L-erythro-6,7-dihydrobiopterin + H2O</text>
        <dbReference type="Rhea" id="RHEA:11920"/>
        <dbReference type="ChEBI" id="CHEBI:15377"/>
        <dbReference type="ChEBI" id="CHEBI:15642"/>
        <dbReference type="ChEBI" id="CHEBI:43120"/>
        <dbReference type="EC" id="4.2.1.96"/>
    </reaction>
</comment>
<dbReference type="NCBIfam" id="NF002017">
    <property type="entry name" value="PRK00823.1-2"/>
    <property type="match status" value="1"/>
</dbReference>
<keyword evidence="5" id="KW-0456">Lyase</keyword>